<dbReference type="PANTHER" id="PTHR43279">
    <property type="entry name" value="CATECHOL-2,3-DIOXYGENASE"/>
    <property type="match status" value="1"/>
</dbReference>
<evidence type="ECO:0000313" key="2">
    <source>
        <dbReference type="EMBL" id="MCY0096738.1"/>
    </source>
</evidence>
<dbReference type="RefSeq" id="WP_267614559.1">
    <property type="nucleotide sequence ID" value="NZ_JAOVZQ010000001.1"/>
</dbReference>
<dbReference type="Gene3D" id="3.10.180.10">
    <property type="entry name" value="2,3-Dihydroxybiphenyl 1,2-Dioxygenase, domain 1"/>
    <property type="match status" value="1"/>
</dbReference>
<gene>
    <name evidence="2" type="ORF">OEG82_22385</name>
</gene>
<comment type="caution">
    <text evidence="2">The sequence shown here is derived from an EMBL/GenBank/DDBJ whole genome shotgun (WGS) entry which is preliminary data.</text>
</comment>
<evidence type="ECO:0000259" key="1">
    <source>
        <dbReference type="PROSITE" id="PS51819"/>
    </source>
</evidence>
<dbReference type="InterPro" id="IPR004360">
    <property type="entry name" value="Glyas_Fos-R_dOase_dom"/>
</dbReference>
<dbReference type="Proteomes" id="UP001081283">
    <property type="component" value="Unassembled WGS sequence"/>
</dbReference>
<sequence length="301" mass="32556">MQTDALDLARHTARAGLSERLSWGVIEFQVTDLGRTVAFWTSALGLRVIEHDSQRAILGTGTTPLFVFHAGAEVPVRPRHLGLYHVAIGMPDQAEFSRLLARLALLRIPVSPTDHLMSKALYLSDPDGLEIEIALETPERFGRFGDMSRGLVLYDADGKPHNGRAPLDVRAELAHAEGADLEAELSGRAFIAHMHFKVADLNSAAAWFEGIGFARNLMLENWGFADMGAGAAYTHRLAMNVWAGPNLAPAPANMARLVRYALHVHDPAVIADIRTLLPAASGLTGRDPTGTEITLIPVPGT</sequence>
<evidence type="ECO:0000313" key="3">
    <source>
        <dbReference type="Proteomes" id="UP001081283"/>
    </source>
</evidence>
<accession>A0ABT3YLK6</accession>
<dbReference type="PANTHER" id="PTHR43279:SF1">
    <property type="entry name" value="CATECHOL-2,3-DIOXYGENASE"/>
    <property type="match status" value="1"/>
</dbReference>
<dbReference type="PROSITE" id="PS51819">
    <property type="entry name" value="VOC"/>
    <property type="match status" value="1"/>
</dbReference>
<organism evidence="2 3">
    <name type="scientific">Hoeflea ulvae</name>
    <dbReference type="NCBI Taxonomy" id="2983764"/>
    <lineage>
        <taxon>Bacteria</taxon>
        <taxon>Pseudomonadati</taxon>
        <taxon>Pseudomonadota</taxon>
        <taxon>Alphaproteobacteria</taxon>
        <taxon>Hyphomicrobiales</taxon>
        <taxon>Rhizobiaceae</taxon>
        <taxon>Hoeflea</taxon>
    </lineage>
</organism>
<dbReference type="InterPro" id="IPR029068">
    <property type="entry name" value="Glyas_Bleomycin-R_OHBP_Dase"/>
</dbReference>
<dbReference type="Pfam" id="PF00903">
    <property type="entry name" value="Glyoxalase"/>
    <property type="match status" value="1"/>
</dbReference>
<dbReference type="InterPro" id="IPR037523">
    <property type="entry name" value="VOC_core"/>
</dbReference>
<protein>
    <submittedName>
        <fullName evidence="2">VOC family protein</fullName>
    </submittedName>
</protein>
<reference evidence="2" key="1">
    <citation type="submission" date="2022-10" db="EMBL/GenBank/DDBJ databases">
        <title>Hoeflea sp. J2-29, isolated from marine algae.</title>
        <authorList>
            <person name="Kristyanto S."/>
            <person name="Kim J.M."/>
            <person name="Jeon C.O."/>
        </authorList>
    </citation>
    <scope>NUCLEOTIDE SEQUENCE</scope>
    <source>
        <strain evidence="2">J2-29</strain>
    </source>
</reference>
<proteinExistence type="predicted"/>
<name>A0ABT3YLK6_9HYPH</name>
<keyword evidence="3" id="KW-1185">Reference proteome</keyword>
<dbReference type="EMBL" id="JAOVZQ010000001">
    <property type="protein sequence ID" value="MCY0096738.1"/>
    <property type="molecule type" value="Genomic_DNA"/>
</dbReference>
<feature type="domain" description="VOC" evidence="1">
    <location>
        <begin position="22"/>
        <end position="136"/>
    </location>
</feature>
<dbReference type="SUPFAM" id="SSF54593">
    <property type="entry name" value="Glyoxalase/Bleomycin resistance protein/Dihydroxybiphenyl dioxygenase"/>
    <property type="match status" value="2"/>
</dbReference>